<feature type="region of interest" description="Disordered" evidence="1">
    <location>
        <begin position="1"/>
        <end position="26"/>
    </location>
</feature>
<organism evidence="2 3">
    <name type="scientific">Eragrostis curvula</name>
    <name type="common">weeping love grass</name>
    <dbReference type="NCBI Taxonomy" id="38414"/>
    <lineage>
        <taxon>Eukaryota</taxon>
        <taxon>Viridiplantae</taxon>
        <taxon>Streptophyta</taxon>
        <taxon>Embryophyta</taxon>
        <taxon>Tracheophyta</taxon>
        <taxon>Spermatophyta</taxon>
        <taxon>Magnoliopsida</taxon>
        <taxon>Liliopsida</taxon>
        <taxon>Poales</taxon>
        <taxon>Poaceae</taxon>
        <taxon>PACMAD clade</taxon>
        <taxon>Chloridoideae</taxon>
        <taxon>Eragrostideae</taxon>
        <taxon>Eragrostidinae</taxon>
        <taxon>Eragrostis</taxon>
    </lineage>
</organism>
<dbReference type="InterPro" id="IPR038808">
    <property type="entry name" value="MOS1-like"/>
</dbReference>
<name>A0A5J9W3K6_9POAL</name>
<accession>A0A5J9W3K6</accession>
<protein>
    <submittedName>
        <fullName evidence="2">Uncharacterized protein</fullName>
    </submittedName>
</protein>
<feature type="non-terminal residue" evidence="2">
    <location>
        <position position="110"/>
    </location>
</feature>
<comment type="caution">
    <text evidence="2">The sequence shown here is derived from an EMBL/GenBank/DDBJ whole genome shotgun (WGS) entry which is preliminary data.</text>
</comment>
<dbReference type="Proteomes" id="UP000324897">
    <property type="component" value="Unassembled WGS sequence"/>
</dbReference>
<dbReference type="PANTHER" id="PTHR34805:SF2">
    <property type="entry name" value="BAT2 N-TERMINAL DOMAIN-CONTAINING PROTEIN"/>
    <property type="match status" value="1"/>
</dbReference>
<feature type="region of interest" description="Disordered" evidence="1">
    <location>
        <begin position="85"/>
        <end position="110"/>
    </location>
</feature>
<dbReference type="GO" id="GO:0040029">
    <property type="term" value="P:epigenetic regulation of gene expression"/>
    <property type="evidence" value="ECO:0007669"/>
    <property type="project" value="TreeGrafter"/>
</dbReference>
<evidence type="ECO:0000313" key="3">
    <source>
        <dbReference type="Proteomes" id="UP000324897"/>
    </source>
</evidence>
<reference evidence="2 3" key="1">
    <citation type="journal article" date="2019" name="Sci. Rep.">
        <title>A high-quality genome of Eragrostis curvula grass provides insights into Poaceae evolution and supports new strategies to enhance forage quality.</title>
        <authorList>
            <person name="Carballo J."/>
            <person name="Santos B.A.C.M."/>
            <person name="Zappacosta D."/>
            <person name="Garbus I."/>
            <person name="Selva J.P."/>
            <person name="Gallo C.A."/>
            <person name="Diaz A."/>
            <person name="Albertini E."/>
            <person name="Caccamo M."/>
            <person name="Echenique V."/>
        </authorList>
    </citation>
    <scope>NUCLEOTIDE SEQUENCE [LARGE SCALE GENOMIC DNA]</scope>
    <source>
        <strain evidence="3">cv. Victoria</strain>
        <tissue evidence="2">Leaf</tissue>
    </source>
</reference>
<keyword evidence="3" id="KW-1185">Reference proteome</keyword>
<sequence length="110" mass="11725">MDARGTFAWGHKPVPPASNVLGSSSLLPLNNDGGSDSLTNINACPACGGSSGTRPRWTDSRYGSLQFSHFQTSFSEALKVPIRSIDKQGPTSHGKGFTLSADDFQELRVK</sequence>
<dbReference type="EMBL" id="RWGY01000005">
    <property type="protein sequence ID" value="TVU42728.1"/>
    <property type="molecule type" value="Genomic_DNA"/>
</dbReference>
<dbReference type="PANTHER" id="PTHR34805">
    <property type="entry name" value="PROTEIN MODIFIER OF SNC1 1"/>
    <property type="match status" value="1"/>
</dbReference>
<dbReference type="Gramene" id="TVU42728">
    <property type="protein sequence ID" value="TVU42728"/>
    <property type="gene ID" value="EJB05_09149"/>
</dbReference>
<proteinExistence type="predicted"/>
<gene>
    <name evidence="2" type="ORF">EJB05_09149</name>
</gene>
<dbReference type="AlphaFoldDB" id="A0A5J9W3K6"/>
<evidence type="ECO:0000313" key="2">
    <source>
        <dbReference type="EMBL" id="TVU42728.1"/>
    </source>
</evidence>
<evidence type="ECO:0000256" key="1">
    <source>
        <dbReference type="SAM" id="MobiDB-lite"/>
    </source>
</evidence>